<keyword evidence="8" id="KW-1185">Reference proteome</keyword>
<dbReference type="InterPro" id="IPR006282">
    <property type="entry name" value="Thi_PPkinase"/>
</dbReference>
<keyword evidence="3" id="KW-0418">Kinase</keyword>
<name>A0ABS9ELP3_9BACT</name>
<dbReference type="InterPro" id="IPR007373">
    <property type="entry name" value="Thiamin_PyroPKinase_B1-bd"/>
</dbReference>
<dbReference type="Gene3D" id="3.40.50.10240">
    <property type="entry name" value="Thiamin pyrophosphokinase, catalytic domain"/>
    <property type="match status" value="1"/>
</dbReference>
<dbReference type="SUPFAM" id="SSF63999">
    <property type="entry name" value="Thiamin pyrophosphokinase, catalytic domain"/>
    <property type="match status" value="1"/>
</dbReference>
<dbReference type="Pfam" id="PF04263">
    <property type="entry name" value="TPK_catalytic"/>
    <property type="match status" value="1"/>
</dbReference>
<evidence type="ECO:0000256" key="2">
    <source>
        <dbReference type="ARBA" id="ARBA00022741"/>
    </source>
</evidence>
<dbReference type="Pfam" id="PF04265">
    <property type="entry name" value="TPK_B1_binding"/>
    <property type="match status" value="1"/>
</dbReference>
<dbReference type="InterPro" id="IPR053149">
    <property type="entry name" value="TPK"/>
</dbReference>
<dbReference type="PANTHER" id="PTHR41299:SF1">
    <property type="entry name" value="THIAMINE PYROPHOSPHOKINASE"/>
    <property type="match status" value="1"/>
</dbReference>
<evidence type="ECO:0000313" key="7">
    <source>
        <dbReference type="EMBL" id="MCF4142123.1"/>
    </source>
</evidence>
<dbReference type="EMBL" id="JAKGUD010000003">
    <property type="protein sequence ID" value="MCF4142123.1"/>
    <property type="molecule type" value="Genomic_DNA"/>
</dbReference>
<comment type="caution">
    <text evidence="7">The sequence shown here is derived from an EMBL/GenBank/DDBJ whole genome shotgun (WGS) entry which is preliminary data.</text>
</comment>
<evidence type="ECO:0000256" key="3">
    <source>
        <dbReference type="ARBA" id="ARBA00022777"/>
    </source>
</evidence>
<dbReference type="RefSeq" id="WP_236098873.1">
    <property type="nucleotide sequence ID" value="NZ_JAKGUD010000003.1"/>
</dbReference>
<dbReference type="NCBIfam" id="TIGR01378">
    <property type="entry name" value="thi_PPkinase"/>
    <property type="match status" value="1"/>
</dbReference>
<organism evidence="7 8">
    <name type="scientific">Dethiosulfovibrio marinus</name>
    <dbReference type="NCBI Taxonomy" id="133532"/>
    <lineage>
        <taxon>Bacteria</taxon>
        <taxon>Thermotogati</taxon>
        <taxon>Synergistota</taxon>
        <taxon>Synergistia</taxon>
        <taxon>Synergistales</taxon>
        <taxon>Dethiosulfovibrionaceae</taxon>
        <taxon>Dethiosulfovibrio</taxon>
    </lineage>
</organism>
<dbReference type="SMART" id="SM00983">
    <property type="entry name" value="TPK_B1_binding"/>
    <property type="match status" value="1"/>
</dbReference>
<dbReference type="PANTHER" id="PTHR41299">
    <property type="entry name" value="THIAMINE PYROPHOSPHOKINASE"/>
    <property type="match status" value="1"/>
</dbReference>
<reference evidence="7 8" key="1">
    <citation type="submission" date="2022-01" db="EMBL/GenBank/DDBJ databases">
        <title>Dethiosulfovibrio faecalis sp. nov., a novel proteolytic, non-sulfur-reducing bacterium isolated from a marine aquaculture solid waste bioreactor.</title>
        <authorList>
            <person name="Grabowski S."/>
            <person name="Apolinario E."/>
            <person name="Schneider N."/>
            <person name="Marshall C.W."/>
            <person name="Sowers K.R."/>
        </authorList>
    </citation>
    <scope>NUCLEOTIDE SEQUENCE [LARGE SCALE GENOMIC DNA]</scope>
    <source>
        <strain evidence="7 8">DSM 12537</strain>
    </source>
</reference>
<dbReference type="InterPro" id="IPR007371">
    <property type="entry name" value="TPK_catalytic"/>
</dbReference>
<evidence type="ECO:0000313" key="8">
    <source>
        <dbReference type="Proteomes" id="UP001200430"/>
    </source>
</evidence>
<dbReference type="InterPro" id="IPR036371">
    <property type="entry name" value="TPK_B1-bd_sf"/>
</dbReference>
<evidence type="ECO:0000256" key="5">
    <source>
        <dbReference type="NCBIfam" id="TIGR01378"/>
    </source>
</evidence>
<evidence type="ECO:0000256" key="1">
    <source>
        <dbReference type="ARBA" id="ARBA00022679"/>
    </source>
</evidence>
<sequence>MRNISDDEARKAVELPRVSLSLEGLNEGKRGRVMVAGGRKPISSWLTDLCRGRELWAVDSGADSCMKAGIVPDLCLGDFDSLSRSSFDWLQKNAVPLERHPADKDFTDLQLSIERDRQDPSGYLIITGCWGGRFDHLWSLVMSAFEADIFPHGPIVLADHRELMFFLKGGDSCTISLKDKNEPKALSLLALSDKAEGVSVSGVKWPLSGASLRRENPYAVSNVILPDVEEIPVSLEKGALGIYVTWETEGDFS</sequence>
<dbReference type="EC" id="2.7.6.2" evidence="5"/>
<proteinExistence type="predicted"/>
<protein>
    <recommendedName>
        <fullName evidence="5">Thiamine diphosphokinase</fullName>
        <ecNumber evidence="5">2.7.6.2</ecNumber>
    </recommendedName>
</protein>
<feature type="domain" description="Thiamin pyrophosphokinase thiamin-binding" evidence="6">
    <location>
        <begin position="171"/>
        <end position="240"/>
    </location>
</feature>
<evidence type="ECO:0000259" key="6">
    <source>
        <dbReference type="SMART" id="SM00983"/>
    </source>
</evidence>
<dbReference type="InterPro" id="IPR036759">
    <property type="entry name" value="TPK_catalytic_sf"/>
</dbReference>
<evidence type="ECO:0000256" key="4">
    <source>
        <dbReference type="ARBA" id="ARBA00022840"/>
    </source>
</evidence>
<accession>A0ABS9ELP3</accession>
<keyword evidence="1 7" id="KW-0808">Transferase</keyword>
<keyword evidence="4" id="KW-0067">ATP-binding</keyword>
<keyword evidence="2" id="KW-0547">Nucleotide-binding</keyword>
<dbReference type="CDD" id="cd07995">
    <property type="entry name" value="TPK"/>
    <property type="match status" value="1"/>
</dbReference>
<dbReference type="Proteomes" id="UP001200430">
    <property type="component" value="Unassembled WGS sequence"/>
</dbReference>
<gene>
    <name evidence="7" type="ORF">L2W38_04780</name>
</gene>
<dbReference type="SUPFAM" id="SSF63862">
    <property type="entry name" value="Thiamin pyrophosphokinase, substrate-binding domain"/>
    <property type="match status" value="1"/>
</dbReference>
<dbReference type="GO" id="GO:0004788">
    <property type="term" value="F:thiamine diphosphokinase activity"/>
    <property type="evidence" value="ECO:0007669"/>
    <property type="project" value="UniProtKB-EC"/>
</dbReference>